<feature type="domain" description="DNA binding HTH" evidence="1">
    <location>
        <begin position="1"/>
        <end position="24"/>
    </location>
</feature>
<feature type="non-terminal residue" evidence="2">
    <location>
        <position position="1"/>
    </location>
</feature>
<dbReference type="InterPro" id="IPR009057">
    <property type="entry name" value="Homeodomain-like_sf"/>
</dbReference>
<dbReference type="GO" id="GO:0043565">
    <property type="term" value="F:sequence-specific DNA binding"/>
    <property type="evidence" value="ECO:0007669"/>
    <property type="project" value="InterPro"/>
</dbReference>
<organism evidence="2">
    <name type="scientific">Kosmotoga arenicorallina</name>
    <dbReference type="NCBI Taxonomy" id="688066"/>
    <lineage>
        <taxon>Bacteria</taxon>
        <taxon>Thermotogati</taxon>
        <taxon>Thermotogota</taxon>
        <taxon>Thermotogae</taxon>
        <taxon>Kosmotogales</taxon>
        <taxon>Kosmotogaceae</taxon>
        <taxon>Kosmotoga</taxon>
    </lineage>
</organism>
<sequence length="26" mass="2929">GNKTEAAKELGISIRALYYKIEKYGI</sequence>
<accession>A0A7C5I331</accession>
<evidence type="ECO:0000259" key="1">
    <source>
        <dbReference type="Pfam" id="PF02954"/>
    </source>
</evidence>
<evidence type="ECO:0000313" key="2">
    <source>
        <dbReference type="EMBL" id="HHF08374.1"/>
    </source>
</evidence>
<dbReference type="SUPFAM" id="SSF46689">
    <property type="entry name" value="Homeodomain-like"/>
    <property type="match status" value="1"/>
</dbReference>
<dbReference type="InterPro" id="IPR002197">
    <property type="entry name" value="HTH_Fis"/>
</dbReference>
<proteinExistence type="predicted"/>
<comment type="caution">
    <text evidence="2">The sequence shown here is derived from an EMBL/GenBank/DDBJ whole genome shotgun (WGS) entry which is preliminary data.</text>
</comment>
<dbReference type="EMBL" id="DRTH01000068">
    <property type="protein sequence ID" value="HHF08374.1"/>
    <property type="molecule type" value="Genomic_DNA"/>
</dbReference>
<dbReference type="AlphaFoldDB" id="A0A7C5I331"/>
<dbReference type="Pfam" id="PF02954">
    <property type="entry name" value="HTH_8"/>
    <property type="match status" value="1"/>
</dbReference>
<dbReference type="Proteomes" id="UP000886129">
    <property type="component" value="Unassembled WGS sequence"/>
</dbReference>
<reference evidence="2" key="1">
    <citation type="journal article" date="2020" name="mSystems">
        <title>Genome- and Community-Level Interaction Insights into Carbon Utilization and Element Cycling Functions of Hydrothermarchaeota in Hydrothermal Sediment.</title>
        <authorList>
            <person name="Zhou Z."/>
            <person name="Liu Y."/>
            <person name="Xu W."/>
            <person name="Pan J."/>
            <person name="Luo Z.H."/>
            <person name="Li M."/>
        </authorList>
    </citation>
    <scope>NUCLEOTIDE SEQUENCE [LARGE SCALE GENOMIC DNA]</scope>
    <source>
        <strain evidence="2">HyVt-80</strain>
    </source>
</reference>
<protein>
    <recommendedName>
        <fullName evidence="1">DNA binding HTH domain-containing protein</fullName>
    </recommendedName>
</protein>
<gene>
    <name evidence="2" type="ORF">ENL26_01205</name>
</gene>
<dbReference type="Gene3D" id="1.10.10.60">
    <property type="entry name" value="Homeodomain-like"/>
    <property type="match status" value="1"/>
</dbReference>
<name>A0A7C5I331_9BACT</name>